<sequence length="205" mass="22013">MAAEESRAADDARMKLTCSHGGRLVPCAPDGALRYVGGETRVLAVPRSASFHDLTTRLSEMAGGAEVRAVTHRLADAGLEDVIVSVTCDEELAHMRDEYDSLRATRPAARFRVFVVAATSAAASSGGSDPRRASPGLPPLARRCGACRASRRSSRARNCTGVVPPIRCRSGGSRARRSLRGRPSTTTSTAATCARPWRRRRRRGR</sequence>
<proteinExistence type="predicted"/>
<accession>A0A5J9WBA0</accession>
<keyword evidence="4" id="KW-1185">Reference proteome</keyword>
<gene>
    <name evidence="3" type="ORF">EJB05_05110</name>
</gene>
<dbReference type="Gene3D" id="3.10.20.90">
    <property type="entry name" value="Phosphatidylinositol 3-kinase Catalytic Subunit, Chain A, domain 1"/>
    <property type="match status" value="1"/>
</dbReference>
<name>A0A5J9WBA0_9POAL</name>
<dbReference type="PANTHER" id="PTHR31066">
    <property type="entry name" value="OS05G0427100 PROTEIN-RELATED"/>
    <property type="match status" value="1"/>
</dbReference>
<feature type="non-terminal residue" evidence="3">
    <location>
        <position position="1"/>
    </location>
</feature>
<dbReference type="InterPro" id="IPR053198">
    <property type="entry name" value="Gynoecium_Dev_Regulator"/>
</dbReference>
<evidence type="ECO:0000256" key="1">
    <source>
        <dbReference type="SAM" id="MobiDB-lite"/>
    </source>
</evidence>
<dbReference type="Proteomes" id="UP000324897">
    <property type="component" value="Chromosome 5"/>
</dbReference>
<feature type="compositionally biased region" description="Basic residues" evidence="1">
    <location>
        <begin position="196"/>
        <end position="205"/>
    </location>
</feature>
<feature type="compositionally biased region" description="Low complexity" evidence="1">
    <location>
        <begin position="181"/>
        <end position="192"/>
    </location>
</feature>
<dbReference type="CDD" id="cd06410">
    <property type="entry name" value="PB1_UP2"/>
    <property type="match status" value="1"/>
</dbReference>
<dbReference type="SUPFAM" id="SSF54277">
    <property type="entry name" value="CAD &amp; PB1 domains"/>
    <property type="match status" value="1"/>
</dbReference>
<dbReference type="AlphaFoldDB" id="A0A5J9WBA0"/>
<feature type="region of interest" description="Disordered" evidence="1">
    <location>
        <begin position="170"/>
        <end position="205"/>
    </location>
</feature>
<protein>
    <recommendedName>
        <fullName evidence="2">PB1 domain-containing protein</fullName>
    </recommendedName>
</protein>
<dbReference type="OrthoDB" id="634045at2759"/>
<dbReference type="SMART" id="SM00666">
    <property type="entry name" value="PB1"/>
    <property type="match status" value="1"/>
</dbReference>
<dbReference type="PANTHER" id="PTHR31066:SF45">
    <property type="entry name" value="PB1 DOMAIN-CONTAINING PROTEIN"/>
    <property type="match status" value="1"/>
</dbReference>
<organism evidence="3 4">
    <name type="scientific">Eragrostis curvula</name>
    <name type="common">weeping love grass</name>
    <dbReference type="NCBI Taxonomy" id="38414"/>
    <lineage>
        <taxon>Eukaryota</taxon>
        <taxon>Viridiplantae</taxon>
        <taxon>Streptophyta</taxon>
        <taxon>Embryophyta</taxon>
        <taxon>Tracheophyta</taxon>
        <taxon>Spermatophyta</taxon>
        <taxon>Magnoliopsida</taxon>
        <taxon>Liliopsida</taxon>
        <taxon>Poales</taxon>
        <taxon>Poaceae</taxon>
        <taxon>PACMAD clade</taxon>
        <taxon>Chloridoideae</taxon>
        <taxon>Eragrostideae</taxon>
        <taxon>Eragrostidinae</taxon>
        <taxon>Eragrostis</taxon>
    </lineage>
</organism>
<reference evidence="3 4" key="1">
    <citation type="journal article" date="2019" name="Sci. Rep.">
        <title>A high-quality genome of Eragrostis curvula grass provides insights into Poaceae evolution and supports new strategies to enhance forage quality.</title>
        <authorList>
            <person name="Carballo J."/>
            <person name="Santos B.A.C.M."/>
            <person name="Zappacosta D."/>
            <person name="Garbus I."/>
            <person name="Selva J.P."/>
            <person name="Gallo C.A."/>
            <person name="Diaz A."/>
            <person name="Albertini E."/>
            <person name="Caccamo M."/>
            <person name="Echenique V."/>
        </authorList>
    </citation>
    <scope>NUCLEOTIDE SEQUENCE [LARGE SCALE GENOMIC DNA]</scope>
    <source>
        <strain evidence="4">cv. Victoria</strain>
        <tissue evidence="3">Leaf</tissue>
    </source>
</reference>
<evidence type="ECO:0000313" key="3">
    <source>
        <dbReference type="EMBL" id="TVU45619.1"/>
    </source>
</evidence>
<feature type="domain" description="PB1" evidence="2">
    <location>
        <begin position="28"/>
        <end position="118"/>
    </location>
</feature>
<dbReference type="Gramene" id="TVU45619">
    <property type="protein sequence ID" value="TVU45619"/>
    <property type="gene ID" value="EJB05_05110"/>
</dbReference>
<evidence type="ECO:0000259" key="2">
    <source>
        <dbReference type="SMART" id="SM00666"/>
    </source>
</evidence>
<comment type="caution">
    <text evidence="3">The sequence shown here is derived from an EMBL/GenBank/DDBJ whole genome shotgun (WGS) entry which is preliminary data.</text>
</comment>
<dbReference type="Pfam" id="PF00564">
    <property type="entry name" value="PB1"/>
    <property type="match status" value="1"/>
</dbReference>
<dbReference type="EMBL" id="RWGY01000004">
    <property type="protein sequence ID" value="TVU45619.1"/>
    <property type="molecule type" value="Genomic_DNA"/>
</dbReference>
<evidence type="ECO:0000313" key="4">
    <source>
        <dbReference type="Proteomes" id="UP000324897"/>
    </source>
</evidence>
<dbReference type="InterPro" id="IPR000270">
    <property type="entry name" value="PB1_dom"/>
</dbReference>